<feature type="chain" id="PRO_5009193720" evidence="3">
    <location>
        <begin position="26"/>
        <end position="378"/>
    </location>
</feature>
<dbReference type="KEGG" id="fcy:FRACYDRAFT_233361"/>
<feature type="compositionally biased region" description="Basic and acidic residues" evidence="2">
    <location>
        <begin position="152"/>
        <end position="165"/>
    </location>
</feature>
<keyword evidence="1" id="KW-0175">Coiled coil</keyword>
<evidence type="ECO:0000256" key="3">
    <source>
        <dbReference type="SAM" id="SignalP"/>
    </source>
</evidence>
<evidence type="ECO:0000313" key="5">
    <source>
        <dbReference type="Proteomes" id="UP000095751"/>
    </source>
</evidence>
<protein>
    <submittedName>
        <fullName evidence="4">Uncharacterized protein</fullName>
    </submittedName>
</protein>
<dbReference type="InParanoid" id="A0A1E7FYG2"/>
<feature type="coiled-coil region" evidence="1">
    <location>
        <begin position="234"/>
        <end position="296"/>
    </location>
</feature>
<dbReference type="EMBL" id="KV784353">
    <property type="protein sequence ID" value="OEU23191.1"/>
    <property type="molecule type" value="Genomic_DNA"/>
</dbReference>
<dbReference type="AlphaFoldDB" id="A0A1E7FYG2"/>
<accession>A0A1E7FYG2</accession>
<reference evidence="4 5" key="1">
    <citation type="submission" date="2016-09" db="EMBL/GenBank/DDBJ databases">
        <title>Extensive genetic diversity and differential bi-allelic expression allows diatom success in the polar Southern Ocean.</title>
        <authorList>
            <consortium name="DOE Joint Genome Institute"/>
            <person name="Mock T."/>
            <person name="Otillar R.P."/>
            <person name="Strauss J."/>
            <person name="Dupont C."/>
            <person name="Frickenhaus S."/>
            <person name="Maumus F."/>
            <person name="Mcmullan M."/>
            <person name="Sanges R."/>
            <person name="Schmutz J."/>
            <person name="Toseland A."/>
            <person name="Valas R."/>
            <person name="Veluchamy A."/>
            <person name="Ward B.J."/>
            <person name="Allen A."/>
            <person name="Barry K."/>
            <person name="Falciatore A."/>
            <person name="Ferrante M."/>
            <person name="Fortunato A.E."/>
            <person name="Gloeckner G."/>
            <person name="Gruber A."/>
            <person name="Hipkin R."/>
            <person name="Janech M."/>
            <person name="Kroth P."/>
            <person name="Leese F."/>
            <person name="Lindquist E."/>
            <person name="Lyon B.R."/>
            <person name="Martin J."/>
            <person name="Mayer C."/>
            <person name="Parker M."/>
            <person name="Quesneville H."/>
            <person name="Raymond J."/>
            <person name="Uhlig C."/>
            <person name="Valentin K.U."/>
            <person name="Worden A.Z."/>
            <person name="Armbrust E.V."/>
            <person name="Bowler C."/>
            <person name="Green B."/>
            <person name="Moulton V."/>
            <person name="Van Oosterhout C."/>
            <person name="Grigoriev I."/>
        </authorList>
    </citation>
    <scope>NUCLEOTIDE SEQUENCE [LARGE SCALE GENOMIC DNA]</scope>
    <source>
        <strain evidence="4 5">CCMP1102</strain>
    </source>
</reference>
<dbReference type="Proteomes" id="UP000095751">
    <property type="component" value="Unassembled WGS sequence"/>
</dbReference>
<keyword evidence="3" id="KW-0732">Signal</keyword>
<organism evidence="4 5">
    <name type="scientific">Fragilariopsis cylindrus CCMP1102</name>
    <dbReference type="NCBI Taxonomy" id="635003"/>
    <lineage>
        <taxon>Eukaryota</taxon>
        <taxon>Sar</taxon>
        <taxon>Stramenopiles</taxon>
        <taxon>Ochrophyta</taxon>
        <taxon>Bacillariophyta</taxon>
        <taxon>Bacillariophyceae</taxon>
        <taxon>Bacillariophycidae</taxon>
        <taxon>Bacillariales</taxon>
        <taxon>Bacillariaceae</taxon>
        <taxon>Fragilariopsis</taxon>
    </lineage>
</organism>
<feature type="compositionally biased region" description="Polar residues" evidence="2">
    <location>
        <begin position="139"/>
        <end position="151"/>
    </location>
</feature>
<keyword evidence="5" id="KW-1185">Reference proteome</keyword>
<proteinExistence type="predicted"/>
<sequence length="378" mass="42150">MMSLQPPITVLLSLFLASQVQVCDAWVLSSSSSLTRPPPIGQRKLKTKKESLLVLSSGDPGVMDFIHGLDSLLGNPTFSTTSVVEPAASNSNLLIGGGVVASLSMIGLAVLTSTKGPEEENEDTKSSWSDSPVEREVTPTVTSINPNTPEETVSRQEEEEAVSKQEEEEVEEVRTIVEENNNDGDEQQKSLLAKLRSKLQFKTDELETNQVLLEEEKTIRIDIESKLSLSTEANLEITGNYEEVQKNLAEITEKLNSVETQLQIETQQRQDIESNLSEAAESNRILEDQYELEQNAKTSIMKELGTTKDSLTTTEKQLKNSRGELISVNAELINTKRELKSTSSSLDELEEEQRSIRTLGKKMWKLLWNRPKKDENNK</sequence>
<dbReference type="OrthoDB" id="10648252at2759"/>
<gene>
    <name evidence="4" type="ORF">FRACYDRAFT_233361</name>
</gene>
<evidence type="ECO:0000313" key="4">
    <source>
        <dbReference type="EMBL" id="OEU23191.1"/>
    </source>
</evidence>
<evidence type="ECO:0000256" key="1">
    <source>
        <dbReference type="SAM" id="Coils"/>
    </source>
</evidence>
<feature type="signal peptide" evidence="3">
    <location>
        <begin position="1"/>
        <end position="25"/>
    </location>
</feature>
<name>A0A1E7FYG2_9STRA</name>
<evidence type="ECO:0000256" key="2">
    <source>
        <dbReference type="SAM" id="MobiDB-lite"/>
    </source>
</evidence>
<feature type="region of interest" description="Disordered" evidence="2">
    <location>
        <begin position="114"/>
        <end position="172"/>
    </location>
</feature>